<dbReference type="GO" id="GO:0003723">
    <property type="term" value="F:RNA binding"/>
    <property type="evidence" value="ECO:0007669"/>
    <property type="project" value="UniProtKB-KW"/>
</dbReference>
<evidence type="ECO:0000256" key="5">
    <source>
        <dbReference type="PROSITE-ProRule" id="PRU00181"/>
    </source>
</evidence>
<gene>
    <name evidence="8" type="primary">EOG090X0KPP</name>
</gene>
<keyword evidence="5" id="KW-0396">Initiation factor</keyword>
<dbReference type="SMART" id="SM00652">
    <property type="entry name" value="eIF1a"/>
    <property type="match status" value="1"/>
</dbReference>
<sequence>MSKATKRKHVTREVLDDYVLPKEDEMIVKILGGRGNNLHEVLTCNGDKYLVSMPTKFRKNVWIKRGDFVLTKPIEEGEKVKAEIISILYSNQIKYIQSQGKWPQGFCDSNQTTNNDEEEGVNLSNNSSDSSDNSDVDDIFVNTNRPQCMHESSDSSEVDADE</sequence>
<evidence type="ECO:0000259" key="7">
    <source>
        <dbReference type="PROSITE" id="PS50832"/>
    </source>
</evidence>
<dbReference type="Pfam" id="PF01176">
    <property type="entry name" value="eIF-1a"/>
    <property type="match status" value="1"/>
</dbReference>
<dbReference type="InterPro" id="IPR001253">
    <property type="entry name" value="TIF_eIF-1A"/>
</dbReference>
<feature type="domain" description="S1-like" evidence="7">
    <location>
        <begin position="5"/>
        <end position="85"/>
    </location>
</feature>
<keyword evidence="3" id="KW-0694">RNA-binding</keyword>
<dbReference type="InterPro" id="IPR012340">
    <property type="entry name" value="NA-bd_OB-fold"/>
</dbReference>
<dbReference type="Gene3D" id="2.40.50.140">
    <property type="entry name" value="Nucleic acid-binding proteins"/>
    <property type="match status" value="1"/>
</dbReference>
<dbReference type="PROSITE" id="PS50832">
    <property type="entry name" value="S1_IF1_TYPE"/>
    <property type="match status" value="1"/>
</dbReference>
<dbReference type="GO" id="GO:0005634">
    <property type="term" value="C:nucleus"/>
    <property type="evidence" value="ECO:0007669"/>
    <property type="project" value="TreeGrafter"/>
</dbReference>
<evidence type="ECO:0000313" key="8">
    <source>
        <dbReference type="EMBL" id="CAG4642952.1"/>
    </source>
</evidence>
<evidence type="ECO:0000256" key="6">
    <source>
        <dbReference type="SAM" id="MobiDB-lite"/>
    </source>
</evidence>
<dbReference type="AlphaFoldDB" id="A0A9N6WVE9"/>
<keyword evidence="5" id="KW-0648">Protein biosynthesis</keyword>
<organism evidence="8">
    <name type="scientific">Evadne anonyx</name>
    <dbReference type="NCBI Taxonomy" id="141404"/>
    <lineage>
        <taxon>Eukaryota</taxon>
        <taxon>Metazoa</taxon>
        <taxon>Ecdysozoa</taxon>
        <taxon>Arthropoda</taxon>
        <taxon>Crustacea</taxon>
        <taxon>Branchiopoda</taxon>
        <taxon>Diplostraca</taxon>
        <taxon>Cladocera</taxon>
        <taxon>Onychopoda</taxon>
        <taxon>Podonidae</taxon>
        <taxon>Evadne</taxon>
    </lineage>
</organism>
<evidence type="ECO:0000256" key="4">
    <source>
        <dbReference type="ARBA" id="ARBA00031998"/>
    </source>
</evidence>
<name>A0A9N6WVE9_9CRUS</name>
<reference evidence="8" key="1">
    <citation type="submission" date="2021-04" db="EMBL/GenBank/DDBJ databases">
        <authorList>
            <person name="Cornetti L."/>
        </authorList>
    </citation>
    <scope>NUCLEOTIDE SEQUENCE</scope>
</reference>
<dbReference type="PANTHER" id="PTHR21641">
    <property type="entry name" value="TRANSLATION INITIATION FACTOR-RELATED"/>
    <property type="match status" value="1"/>
</dbReference>
<dbReference type="InterPro" id="IPR006196">
    <property type="entry name" value="RNA-binding_domain_S1_IF1"/>
</dbReference>
<comment type="similarity">
    <text evidence="1">Belongs to the EIF1AD family.</text>
</comment>
<dbReference type="InterPro" id="IPR039294">
    <property type="entry name" value="EIF1AD"/>
</dbReference>
<evidence type="ECO:0000256" key="2">
    <source>
        <dbReference type="ARBA" id="ARBA00020989"/>
    </source>
</evidence>
<dbReference type="PANTHER" id="PTHR21641:SF0">
    <property type="entry name" value="RNA-BINDING PROTEIN EIF1AD-RELATED"/>
    <property type="match status" value="1"/>
</dbReference>
<dbReference type="EMBL" id="OC986297">
    <property type="protein sequence ID" value="CAG4642952.1"/>
    <property type="molecule type" value="Genomic_DNA"/>
</dbReference>
<feature type="region of interest" description="Disordered" evidence="6">
    <location>
        <begin position="106"/>
        <end position="162"/>
    </location>
</feature>
<accession>A0A9N6WVE9</accession>
<proteinExistence type="inferred from homology"/>
<evidence type="ECO:0000256" key="1">
    <source>
        <dbReference type="ARBA" id="ARBA00007340"/>
    </source>
</evidence>
<dbReference type="GO" id="GO:0003743">
    <property type="term" value="F:translation initiation factor activity"/>
    <property type="evidence" value="ECO:0007669"/>
    <property type="project" value="UniProtKB-UniRule"/>
</dbReference>
<protein>
    <recommendedName>
        <fullName evidence="2">Probable RNA-binding protein EIF1AD</fullName>
    </recommendedName>
    <alternativeName>
        <fullName evidence="4">Eukaryotic translation initiation factor 1A domain-containing protein</fullName>
    </alternativeName>
</protein>
<evidence type="ECO:0000256" key="3">
    <source>
        <dbReference type="ARBA" id="ARBA00022884"/>
    </source>
</evidence>
<dbReference type="SUPFAM" id="SSF50249">
    <property type="entry name" value="Nucleic acid-binding proteins"/>
    <property type="match status" value="1"/>
</dbReference>